<dbReference type="SFLD" id="SFLDS00005">
    <property type="entry name" value="Isoprenoid_Synthase_Type_I"/>
    <property type="match status" value="1"/>
</dbReference>
<sequence>MAPSKAATSPPATGSQQETGDTAVAASSSAAAFEPCVWNDFFVTYTPPRSEEWMRERADDLKEGIRQMVEAAAGEAMSAAGTLTLVDTLERLGIDHHFSQEIDMALARVHSEELEHGGSSNIHIVSLRFRLLRQHGLWVSADAFDRFKDETGGFSASLAADPRGLLSLYNAAHLAAPCEEALDEAIAFSREHLEAMKGELGSPLAEQVSRALEIPLPRFPKRLETMRYIAEYEEEDEAHKGSMILELARLDFNLVRSLHLKELKDLSLWWRHTYNTMKLSYARDRLVENYFWTCGVFHEAKYSRARMMFAKAVGLLSTMDDTYDVHATLEDCCKLNEAIQRWDESAVAVLPEYLHVFYITLLASFREFEDCLEEKEKYRMSYATKVIKSVSEYFLEEAKWSREKYAPSFKEHLQVSVMSSVFPTMAVVLLLGAGDDVATEEAFEWAVRVPDVVSAGAEITRYLNDIAAYKAGKNKGDAASSVECYAREHGVAGEDAVAAIAGLAERAWRRINGARMGAARAVLPAAQLVVNLARTMEVMYLGGRDAYTSGADLKDLVAALFLEPVPV</sequence>
<feature type="region of interest" description="Disordered" evidence="4">
    <location>
        <begin position="1"/>
        <end position="26"/>
    </location>
</feature>
<dbReference type="Gene3D" id="1.10.600.10">
    <property type="entry name" value="Farnesyl Diphosphate Synthase"/>
    <property type="match status" value="1"/>
</dbReference>
<dbReference type="SUPFAM" id="SSF48576">
    <property type="entry name" value="Terpenoid synthases"/>
    <property type="match status" value="1"/>
</dbReference>
<evidence type="ECO:0000256" key="4">
    <source>
        <dbReference type="SAM" id="MobiDB-lite"/>
    </source>
</evidence>
<dbReference type="PANTHER" id="PTHR31225:SF63">
    <property type="entry name" value="BETA-SELINENE SYNTHASE"/>
    <property type="match status" value="1"/>
</dbReference>
<dbReference type="SFLD" id="SFLDG01019">
    <property type="entry name" value="Terpene_Cyclase_Like_1_C_Termi"/>
    <property type="match status" value="1"/>
</dbReference>
<dbReference type="FunFam" id="1.10.600.10:FF:000007">
    <property type="entry name" value="Isoprene synthase, chloroplastic"/>
    <property type="match status" value="1"/>
</dbReference>
<dbReference type="CDD" id="cd00684">
    <property type="entry name" value="Terpene_cyclase_plant_C1"/>
    <property type="match status" value="1"/>
</dbReference>
<protein>
    <submittedName>
        <fullName evidence="7">Uncharacterized protein</fullName>
    </submittedName>
</protein>
<reference evidence="8" key="1">
    <citation type="journal article" date="2019" name="Nat. Commun.">
        <title>The genome of broomcorn millet.</title>
        <authorList>
            <person name="Zou C."/>
            <person name="Miki D."/>
            <person name="Li D."/>
            <person name="Tang Q."/>
            <person name="Xiao L."/>
            <person name="Rajput S."/>
            <person name="Deng P."/>
            <person name="Jia W."/>
            <person name="Huang R."/>
            <person name="Zhang M."/>
            <person name="Sun Y."/>
            <person name="Hu J."/>
            <person name="Fu X."/>
            <person name="Schnable P.S."/>
            <person name="Li F."/>
            <person name="Zhang H."/>
            <person name="Feng B."/>
            <person name="Zhu X."/>
            <person name="Liu R."/>
            <person name="Schnable J.C."/>
            <person name="Zhu J.-K."/>
            <person name="Zhang H."/>
        </authorList>
    </citation>
    <scope>NUCLEOTIDE SEQUENCE [LARGE SCALE GENOMIC DNA]</scope>
</reference>
<dbReference type="STRING" id="4540.A0A3L6TAS4"/>
<feature type="compositionally biased region" description="Low complexity" evidence="4">
    <location>
        <begin position="1"/>
        <end position="13"/>
    </location>
</feature>
<keyword evidence="8" id="KW-1185">Reference proteome</keyword>
<gene>
    <name evidence="7" type="ORF">C2845_PM03G08270</name>
</gene>
<dbReference type="InterPro" id="IPR044814">
    <property type="entry name" value="Terpene_cyclase_plant_C1"/>
</dbReference>
<evidence type="ECO:0000313" key="7">
    <source>
        <dbReference type="EMBL" id="RLN35364.1"/>
    </source>
</evidence>
<dbReference type="InterPro" id="IPR008949">
    <property type="entry name" value="Isoprenoid_synthase_dom_sf"/>
</dbReference>
<dbReference type="InterPro" id="IPR050148">
    <property type="entry name" value="Terpene_synthase-like"/>
</dbReference>
<dbReference type="GO" id="GO:0016102">
    <property type="term" value="P:diterpenoid biosynthetic process"/>
    <property type="evidence" value="ECO:0007669"/>
    <property type="project" value="InterPro"/>
</dbReference>
<dbReference type="Pfam" id="PF01397">
    <property type="entry name" value="Terpene_synth"/>
    <property type="match status" value="1"/>
</dbReference>
<dbReference type="OrthoDB" id="1877784at2759"/>
<evidence type="ECO:0000259" key="6">
    <source>
        <dbReference type="Pfam" id="PF03936"/>
    </source>
</evidence>
<dbReference type="InterPro" id="IPR008930">
    <property type="entry name" value="Terpenoid_cyclase/PrenylTrfase"/>
</dbReference>
<evidence type="ECO:0000313" key="8">
    <source>
        <dbReference type="Proteomes" id="UP000275267"/>
    </source>
</evidence>
<dbReference type="InterPro" id="IPR034741">
    <property type="entry name" value="Terpene_cyclase-like_1_C"/>
</dbReference>
<dbReference type="Pfam" id="PF03936">
    <property type="entry name" value="Terpene_synth_C"/>
    <property type="match status" value="1"/>
</dbReference>
<dbReference type="EMBL" id="PQIB02000002">
    <property type="protein sequence ID" value="RLN35364.1"/>
    <property type="molecule type" value="Genomic_DNA"/>
</dbReference>
<dbReference type="GO" id="GO:0010333">
    <property type="term" value="F:terpene synthase activity"/>
    <property type="evidence" value="ECO:0007669"/>
    <property type="project" value="InterPro"/>
</dbReference>
<comment type="cofactor">
    <cofactor evidence="2">
        <name>Mg(2+)</name>
        <dbReference type="ChEBI" id="CHEBI:18420"/>
    </cofactor>
</comment>
<dbReference type="Proteomes" id="UP000275267">
    <property type="component" value="Unassembled WGS sequence"/>
</dbReference>
<feature type="domain" description="Terpene synthase N-terminal" evidence="5">
    <location>
        <begin position="37"/>
        <end position="212"/>
    </location>
</feature>
<dbReference type="InterPro" id="IPR001906">
    <property type="entry name" value="Terpene_synth_N"/>
</dbReference>
<accession>A0A3L6TAS4</accession>
<dbReference type="AlphaFoldDB" id="A0A3L6TAS4"/>
<feature type="domain" description="Terpene synthase metal-binding" evidence="6">
    <location>
        <begin position="276"/>
        <end position="509"/>
    </location>
</feature>
<evidence type="ECO:0000256" key="2">
    <source>
        <dbReference type="ARBA" id="ARBA00001946"/>
    </source>
</evidence>
<evidence type="ECO:0000259" key="5">
    <source>
        <dbReference type="Pfam" id="PF01397"/>
    </source>
</evidence>
<dbReference type="InterPro" id="IPR005630">
    <property type="entry name" value="Terpene_synthase_metal-bd"/>
</dbReference>
<dbReference type="Gene3D" id="1.50.10.130">
    <property type="entry name" value="Terpene synthase, N-terminal domain"/>
    <property type="match status" value="1"/>
</dbReference>
<dbReference type="PANTHER" id="PTHR31225">
    <property type="entry name" value="OS04G0344100 PROTEIN-RELATED"/>
    <property type="match status" value="1"/>
</dbReference>
<dbReference type="SUPFAM" id="SSF48239">
    <property type="entry name" value="Terpenoid cyclases/Protein prenyltransferases"/>
    <property type="match status" value="1"/>
</dbReference>
<organism evidence="7 8">
    <name type="scientific">Panicum miliaceum</name>
    <name type="common">Proso millet</name>
    <name type="synonym">Broomcorn millet</name>
    <dbReference type="NCBI Taxonomy" id="4540"/>
    <lineage>
        <taxon>Eukaryota</taxon>
        <taxon>Viridiplantae</taxon>
        <taxon>Streptophyta</taxon>
        <taxon>Embryophyta</taxon>
        <taxon>Tracheophyta</taxon>
        <taxon>Spermatophyta</taxon>
        <taxon>Magnoliopsida</taxon>
        <taxon>Liliopsida</taxon>
        <taxon>Poales</taxon>
        <taxon>Poaceae</taxon>
        <taxon>PACMAD clade</taxon>
        <taxon>Panicoideae</taxon>
        <taxon>Panicodae</taxon>
        <taxon>Paniceae</taxon>
        <taxon>Panicinae</taxon>
        <taxon>Panicum</taxon>
        <taxon>Panicum sect. Panicum</taxon>
    </lineage>
</organism>
<evidence type="ECO:0000256" key="3">
    <source>
        <dbReference type="ARBA" id="ARBA00022723"/>
    </source>
</evidence>
<comment type="cofactor">
    <cofactor evidence="1">
        <name>Mn(2+)</name>
        <dbReference type="ChEBI" id="CHEBI:29035"/>
    </cofactor>
</comment>
<dbReference type="InterPro" id="IPR036965">
    <property type="entry name" value="Terpene_synth_N_sf"/>
</dbReference>
<dbReference type="GO" id="GO:0000287">
    <property type="term" value="F:magnesium ion binding"/>
    <property type="evidence" value="ECO:0007669"/>
    <property type="project" value="InterPro"/>
</dbReference>
<comment type="caution">
    <text evidence="7">The sequence shown here is derived from an EMBL/GenBank/DDBJ whole genome shotgun (WGS) entry which is preliminary data.</text>
</comment>
<evidence type="ECO:0000256" key="1">
    <source>
        <dbReference type="ARBA" id="ARBA00001936"/>
    </source>
</evidence>
<name>A0A3L6TAS4_PANMI</name>
<proteinExistence type="predicted"/>
<keyword evidence="3" id="KW-0479">Metal-binding</keyword>